<evidence type="ECO:0000313" key="3">
    <source>
        <dbReference type="Proteomes" id="UP000580250"/>
    </source>
</evidence>
<keyword evidence="1" id="KW-0812">Transmembrane</keyword>
<dbReference type="EMBL" id="CAJEWN010000005">
    <property type="protein sequence ID" value="CAD2126502.1"/>
    <property type="molecule type" value="Genomic_DNA"/>
</dbReference>
<keyword evidence="1" id="KW-1133">Transmembrane helix</keyword>
<dbReference type="Proteomes" id="UP000580250">
    <property type="component" value="Unassembled WGS sequence"/>
</dbReference>
<proteinExistence type="predicted"/>
<name>A0A6V7TLV1_MELEN</name>
<evidence type="ECO:0000313" key="2">
    <source>
        <dbReference type="EMBL" id="CAD2126502.1"/>
    </source>
</evidence>
<evidence type="ECO:0000256" key="1">
    <source>
        <dbReference type="SAM" id="Phobius"/>
    </source>
</evidence>
<accession>A0A6V7TLV1</accession>
<dbReference type="AlphaFoldDB" id="A0A6V7TLV1"/>
<feature type="transmembrane region" description="Helical" evidence="1">
    <location>
        <begin position="12"/>
        <end position="37"/>
    </location>
</feature>
<gene>
    <name evidence="2" type="ORF">MENT_LOCUS1521</name>
</gene>
<reference evidence="2 3" key="1">
    <citation type="submission" date="2020-08" db="EMBL/GenBank/DDBJ databases">
        <authorList>
            <person name="Koutsovoulos G."/>
            <person name="Danchin GJ E."/>
        </authorList>
    </citation>
    <scope>NUCLEOTIDE SEQUENCE [LARGE SCALE GENOMIC DNA]</scope>
</reference>
<organism evidence="2 3">
    <name type="scientific">Meloidogyne enterolobii</name>
    <name type="common">Root-knot nematode worm</name>
    <name type="synonym">Meloidogyne mayaguensis</name>
    <dbReference type="NCBI Taxonomy" id="390850"/>
    <lineage>
        <taxon>Eukaryota</taxon>
        <taxon>Metazoa</taxon>
        <taxon>Ecdysozoa</taxon>
        <taxon>Nematoda</taxon>
        <taxon>Chromadorea</taxon>
        <taxon>Rhabditida</taxon>
        <taxon>Tylenchina</taxon>
        <taxon>Tylenchomorpha</taxon>
        <taxon>Tylenchoidea</taxon>
        <taxon>Meloidogynidae</taxon>
        <taxon>Meloidogyninae</taxon>
        <taxon>Meloidogyne</taxon>
    </lineage>
</organism>
<comment type="caution">
    <text evidence="2">The sequence shown here is derived from an EMBL/GenBank/DDBJ whole genome shotgun (WGS) entry which is preliminary data.</text>
</comment>
<keyword evidence="1" id="KW-0472">Membrane</keyword>
<sequence length="66" mass="8159">MSPPKLYFQFNFPFLFFYCLSSFLFFPFLCAIFLFLIKNHPFLTPKIVIVERLERKWLVTRQQFLE</sequence>
<protein>
    <submittedName>
        <fullName evidence="2">Uncharacterized protein</fullName>
    </submittedName>
</protein>